<dbReference type="EMBL" id="PQFF01000158">
    <property type="protein sequence ID" value="RHZ78018.1"/>
    <property type="molecule type" value="Genomic_DNA"/>
</dbReference>
<dbReference type="OrthoDB" id="2424062at2759"/>
<keyword evidence="2" id="KW-1185">Reference proteome</keyword>
<comment type="caution">
    <text evidence="1">The sequence shown here is derived from an EMBL/GenBank/DDBJ whole genome shotgun (WGS) entry which is preliminary data.</text>
</comment>
<sequence>MKWDEMCYYFPRVSSFIHDEDNCLFIPGDDEEITGVVRLDNNDFQKIMYLRIKAFVPLDPTIKTQIEEFEKEQVILLTGKFVANNGWYAVSTLNRS</sequence>
<reference evidence="1 2" key="1">
    <citation type="submission" date="2018-08" db="EMBL/GenBank/DDBJ databases">
        <title>Genome and evolution of the arbuscular mycorrhizal fungus Diversispora epigaea (formerly Glomus versiforme) and its bacterial endosymbionts.</title>
        <authorList>
            <person name="Sun X."/>
            <person name="Fei Z."/>
            <person name="Harrison M."/>
        </authorList>
    </citation>
    <scope>NUCLEOTIDE SEQUENCE [LARGE SCALE GENOMIC DNA]</scope>
    <source>
        <strain evidence="1 2">IT104</strain>
    </source>
</reference>
<proteinExistence type="predicted"/>
<evidence type="ECO:0000313" key="1">
    <source>
        <dbReference type="EMBL" id="RHZ78018.1"/>
    </source>
</evidence>
<accession>A0A397IUJ4</accession>
<name>A0A397IUJ4_9GLOM</name>
<organism evidence="1 2">
    <name type="scientific">Diversispora epigaea</name>
    <dbReference type="NCBI Taxonomy" id="1348612"/>
    <lineage>
        <taxon>Eukaryota</taxon>
        <taxon>Fungi</taxon>
        <taxon>Fungi incertae sedis</taxon>
        <taxon>Mucoromycota</taxon>
        <taxon>Glomeromycotina</taxon>
        <taxon>Glomeromycetes</taxon>
        <taxon>Diversisporales</taxon>
        <taxon>Diversisporaceae</taxon>
        <taxon>Diversispora</taxon>
    </lineage>
</organism>
<protein>
    <submittedName>
        <fullName evidence="1">Uncharacterized protein</fullName>
    </submittedName>
</protein>
<dbReference type="Proteomes" id="UP000266861">
    <property type="component" value="Unassembled WGS sequence"/>
</dbReference>
<dbReference type="AlphaFoldDB" id="A0A397IUJ4"/>
<gene>
    <name evidence="1" type="ORF">Glove_168g221</name>
</gene>
<evidence type="ECO:0000313" key="2">
    <source>
        <dbReference type="Proteomes" id="UP000266861"/>
    </source>
</evidence>